<dbReference type="InterPro" id="IPR008250">
    <property type="entry name" value="ATPase_P-typ_transduc_dom_A_sf"/>
</dbReference>
<dbReference type="PANTHER" id="PTHR24093:SF369">
    <property type="entry name" value="CALCIUM-TRANSPORTING ATPASE"/>
    <property type="match status" value="1"/>
</dbReference>
<dbReference type="SUPFAM" id="SSF56784">
    <property type="entry name" value="HAD-like"/>
    <property type="match status" value="1"/>
</dbReference>
<evidence type="ECO:0000256" key="16">
    <source>
        <dbReference type="SAM" id="MobiDB-lite"/>
    </source>
</evidence>
<dbReference type="FunFam" id="1.20.1110.10:FF:000039">
    <property type="entry name" value="Calcium-transporting ATPase"/>
    <property type="match status" value="1"/>
</dbReference>
<evidence type="ECO:0000256" key="5">
    <source>
        <dbReference type="ARBA" id="ARBA00022692"/>
    </source>
</evidence>
<name>A0A9W6ZK97_9STRA</name>
<comment type="caution">
    <text evidence="21">The sequence shown here is derived from an EMBL/GenBank/DDBJ whole genome shotgun (WGS) entry which is preliminary data.</text>
</comment>
<keyword evidence="9" id="KW-0067">ATP-binding</keyword>
<dbReference type="GO" id="GO:0046872">
    <property type="term" value="F:metal ion binding"/>
    <property type="evidence" value="ECO:0007669"/>
    <property type="project" value="UniProtKB-KW"/>
</dbReference>
<keyword evidence="6" id="KW-0479">Metal-binding</keyword>
<feature type="compositionally biased region" description="Polar residues" evidence="16">
    <location>
        <begin position="485"/>
        <end position="498"/>
    </location>
</feature>
<dbReference type="EC" id="7.2.2.10" evidence="2"/>
<dbReference type="Pfam" id="PF13246">
    <property type="entry name" value="Cation_ATPase"/>
    <property type="match status" value="1"/>
</dbReference>
<feature type="domain" description="Cation-transporting P-type ATPase C-terminal" evidence="19">
    <location>
        <begin position="836"/>
        <end position="1007"/>
    </location>
</feature>
<keyword evidence="8" id="KW-0106">Calcium</keyword>
<feature type="compositionally biased region" description="Basic residues" evidence="16">
    <location>
        <begin position="499"/>
        <end position="509"/>
    </location>
</feature>
<dbReference type="SUPFAM" id="SSF81653">
    <property type="entry name" value="Calcium ATPase, transduction domain A"/>
    <property type="match status" value="1"/>
</dbReference>
<dbReference type="GO" id="GO:0016887">
    <property type="term" value="F:ATP hydrolysis activity"/>
    <property type="evidence" value="ECO:0007669"/>
    <property type="project" value="InterPro"/>
</dbReference>
<gene>
    <name evidence="21" type="ORF">TL16_g02064</name>
</gene>
<dbReference type="InterPro" id="IPR006068">
    <property type="entry name" value="ATPase_P-typ_cation-transptr_C"/>
</dbReference>
<feature type="transmembrane region" description="Helical" evidence="17">
    <location>
        <begin position="315"/>
        <end position="341"/>
    </location>
</feature>
<keyword evidence="12 17" id="KW-1133">Transmembrane helix</keyword>
<feature type="transmembrane region" description="Helical" evidence="17">
    <location>
        <begin position="954"/>
        <end position="971"/>
    </location>
</feature>
<evidence type="ECO:0000256" key="14">
    <source>
        <dbReference type="ARBA" id="ARBA00023136"/>
    </source>
</evidence>
<evidence type="ECO:0000256" key="7">
    <source>
        <dbReference type="ARBA" id="ARBA00022741"/>
    </source>
</evidence>
<keyword evidence="5 17" id="KW-0812">Transmembrane</keyword>
<keyword evidence="4" id="KW-0109">Calcium transport</keyword>
<dbReference type="NCBIfam" id="TIGR01494">
    <property type="entry name" value="ATPase_P-type"/>
    <property type="match status" value="2"/>
</dbReference>
<evidence type="ECO:0000256" key="2">
    <source>
        <dbReference type="ARBA" id="ARBA00012790"/>
    </source>
</evidence>
<evidence type="ECO:0000313" key="21">
    <source>
        <dbReference type="EMBL" id="GMH56129.1"/>
    </source>
</evidence>
<dbReference type="PROSITE" id="PS00154">
    <property type="entry name" value="ATPASE_E1_E2"/>
    <property type="match status" value="1"/>
</dbReference>
<dbReference type="Proteomes" id="UP001162640">
    <property type="component" value="Unassembled WGS sequence"/>
</dbReference>
<dbReference type="InterPro" id="IPR023298">
    <property type="entry name" value="ATPase_P-typ_TM_dom_sf"/>
</dbReference>
<evidence type="ECO:0000259" key="18">
    <source>
        <dbReference type="Pfam" id="PF00122"/>
    </source>
</evidence>
<evidence type="ECO:0000256" key="11">
    <source>
        <dbReference type="ARBA" id="ARBA00022967"/>
    </source>
</evidence>
<dbReference type="AlphaFoldDB" id="A0A9W6ZK97"/>
<dbReference type="InterPro" id="IPR059000">
    <property type="entry name" value="ATPase_P-type_domA"/>
</dbReference>
<dbReference type="Pfam" id="PF00689">
    <property type="entry name" value="Cation_ATPase_C"/>
    <property type="match status" value="1"/>
</dbReference>
<dbReference type="GO" id="GO:0005524">
    <property type="term" value="F:ATP binding"/>
    <property type="evidence" value="ECO:0007669"/>
    <property type="project" value="UniProtKB-KW"/>
</dbReference>
<comment type="subcellular location">
    <subcellularLocation>
        <location evidence="1">Endomembrane system</location>
        <topology evidence="1">Multi-pass membrane protein</topology>
    </subcellularLocation>
</comment>
<dbReference type="GO" id="GO:0012505">
    <property type="term" value="C:endomembrane system"/>
    <property type="evidence" value="ECO:0007669"/>
    <property type="project" value="UniProtKB-SubCell"/>
</dbReference>
<dbReference type="InterPro" id="IPR018303">
    <property type="entry name" value="ATPase_P-typ_P_site"/>
</dbReference>
<dbReference type="SFLD" id="SFLDG00002">
    <property type="entry name" value="C1.7:_P-type_atpase_like"/>
    <property type="match status" value="1"/>
</dbReference>
<keyword evidence="14 17" id="KW-0472">Membrane</keyword>
<evidence type="ECO:0000256" key="6">
    <source>
        <dbReference type="ARBA" id="ARBA00022723"/>
    </source>
</evidence>
<evidence type="ECO:0000256" key="4">
    <source>
        <dbReference type="ARBA" id="ARBA00022568"/>
    </source>
</evidence>
<dbReference type="GO" id="GO:0005388">
    <property type="term" value="F:P-type calcium transporter activity"/>
    <property type="evidence" value="ECO:0007669"/>
    <property type="project" value="UniProtKB-EC"/>
</dbReference>
<dbReference type="Gene3D" id="2.70.150.10">
    <property type="entry name" value="Calcium-transporting ATPase, cytoplasmic transduction domain A"/>
    <property type="match status" value="1"/>
</dbReference>
<feature type="transmembrane region" description="Helical" evidence="17">
    <location>
        <begin position="879"/>
        <end position="904"/>
    </location>
</feature>
<keyword evidence="7" id="KW-0547">Nucleotide-binding</keyword>
<feature type="domain" description="P-type ATPase A" evidence="18">
    <location>
        <begin position="145"/>
        <end position="252"/>
    </location>
</feature>
<evidence type="ECO:0000256" key="15">
    <source>
        <dbReference type="ARBA" id="ARBA00048694"/>
    </source>
</evidence>
<evidence type="ECO:0000256" key="12">
    <source>
        <dbReference type="ARBA" id="ARBA00022989"/>
    </source>
</evidence>
<dbReference type="GO" id="GO:0005886">
    <property type="term" value="C:plasma membrane"/>
    <property type="evidence" value="ECO:0007669"/>
    <property type="project" value="TreeGrafter"/>
</dbReference>
<dbReference type="SFLD" id="SFLDS00003">
    <property type="entry name" value="Haloacid_Dehalogenase"/>
    <property type="match status" value="1"/>
</dbReference>
<feature type="transmembrane region" description="Helical" evidence="17">
    <location>
        <begin position="108"/>
        <end position="128"/>
    </location>
</feature>
<dbReference type="PRINTS" id="PR00119">
    <property type="entry name" value="CATATPASE"/>
</dbReference>
<feature type="transmembrane region" description="Helical" evidence="17">
    <location>
        <begin position="840"/>
        <end position="858"/>
    </location>
</feature>
<reference evidence="22" key="1">
    <citation type="journal article" date="2023" name="Commun. Biol.">
        <title>Genome analysis of Parmales, the sister group of diatoms, reveals the evolutionary specialization of diatoms from phago-mixotrophs to photoautotrophs.</title>
        <authorList>
            <person name="Ban H."/>
            <person name="Sato S."/>
            <person name="Yoshikawa S."/>
            <person name="Yamada K."/>
            <person name="Nakamura Y."/>
            <person name="Ichinomiya M."/>
            <person name="Sato N."/>
            <person name="Blanc-Mathieu R."/>
            <person name="Endo H."/>
            <person name="Kuwata A."/>
            <person name="Ogata H."/>
        </authorList>
    </citation>
    <scope>NUCLEOTIDE SEQUENCE [LARGE SCALE GENOMIC DNA]</scope>
</reference>
<evidence type="ECO:0000259" key="20">
    <source>
        <dbReference type="Pfam" id="PF00690"/>
    </source>
</evidence>
<feature type="region of interest" description="Disordered" evidence="16">
    <location>
        <begin position="485"/>
        <end position="515"/>
    </location>
</feature>
<evidence type="ECO:0000256" key="17">
    <source>
        <dbReference type="SAM" id="Phobius"/>
    </source>
</evidence>
<keyword evidence="11" id="KW-1278">Translocase</keyword>
<feature type="transmembrane region" description="Helical" evidence="17">
    <location>
        <begin position="271"/>
        <end position="295"/>
    </location>
</feature>
<dbReference type="EMBL" id="BLQM01000049">
    <property type="protein sequence ID" value="GMH56129.1"/>
    <property type="molecule type" value="Genomic_DNA"/>
</dbReference>
<dbReference type="Pfam" id="PF00690">
    <property type="entry name" value="Cation_ATPase_N"/>
    <property type="match status" value="1"/>
</dbReference>
<organism evidence="21 22">
    <name type="scientific">Triparma laevis f. inornata</name>
    <dbReference type="NCBI Taxonomy" id="1714386"/>
    <lineage>
        <taxon>Eukaryota</taxon>
        <taxon>Sar</taxon>
        <taxon>Stramenopiles</taxon>
        <taxon>Ochrophyta</taxon>
        <taxon>Bolidophyceae</taxon>
        <taxon>Parmales</taxon>
        <taxon>Triparmaceae</taxon>
        <taxon>Triparma</taxon>
    </lineage>
</organism>
<proteinExistence type="predicted"/>
<dbReference type="PANTHER" id="PTHR24093">
    <property type="entry name" value="CATION TRANSPORTING ATPASE"/>
    <property type="match status" value="1"/>
</dbReference>
<dbReference type="SFLD" id="SFLDF00027">
    <property type="entry name" value="p-type_atpase"/>
    <property type="match status" value="1"/>
</dbReference>
<feature type="domain" description="Cation-transporting P-type ATPase N-terminal" evidence="20">
    <location>
        <begin position="28"/>
        <end position="95"/>
    </location>
</feature>
<feature type="transmembrane region" description="Helical" evidence="17">
    <location>
        <begin position="991"/>
        <end position="1009"/>
    </location>
</feature>
<sequence length="1101" mass="119340">MDESTLASLLTLNAPQALASNQKNLKKLGGPDGILDLLETSLHDGIASDSIASRESTFGQNFTPSAPPPTFLSLLIDSVVEDATVQILIVSALVSLAVGVYDDPSSGWIEGTAIIAAVVIVAFVTAGNDYQKEQQFRKLEDVAVSAKDVKVIRDGETHELSSKEVVVGDVVLLEPGDKIPADGILTLCDAGGVVTDESSLTGEIDGVEKANFDGTKTDPFLLSGCNVSSGSGHMVVIAVGKHSQWGVIKASLEKEQAQTPLQEKLDDMAAMIGYIGMAAAAATFIALMVIRFLAIKNNTLDLSTDEGWFQTILEAFIIAVTIVVVAVPEGLPLAVTISLAFSTKKMLKDNNLIRHLHACETMGNATNICSDKTGTLTENKMKVVDGVFGEVTFNNTSTLSSDVKLRVVECIANCSTATVESGTNHVIGNKTEGGMLLMLQHEEWKTERDYHQIREASRFGENGGGRIFPFSSENKSMSVLVDANAPQTATSNGNGHTKSTPRKSTRGKKAAPAASAASADASFRLYHKGAAERVLENCDFYTAKNGEVKKMTAAKKKEFNKYIHQYALRALRCIALTHRDDCQEDVDVHTINGETCADELENGLTLDAIVGIADPLRPEVPGAISVCHRAGITVRMVTGDNLETAVAIAKEAGIMTEDGIAMEGAEFRELTPAQLDEILPNLQVLARSSPNDKMILVQRLNGALLPEDEEAWKLLHPLNNWKKDKDKLLPGYAAEWKAARENGVGEVVGVTGDGTNDGPALKAADVGMSMGISGTDVAKDASDIVILDDNFTSIVKAVLWGRSVYDNIRKFLQFQLTVNVVALTITFVSSVGGYAPPLNAVMMLWVNLIMDTMGALALGTEPPSDTLLMRRPYKRDASLISLPMWRNIFFQSVFQLILLGWLLFEGPEFFTCADGSKHHFTLLFNAFVFAQIFNEFNAREIGDTFDPLKNILKSPMFLGVIVSTIVGQYFIVEFGGDFTSTVPLTQEEWVITAMMGAFSVPLGLFMRIVPVSESESSFAGEKKEGQDEGASKQGLGEKIWNLLVIVFLMLVAYVVYEVQTEDRYNWDVDSCQKIVLKLIDGWVDNYNSIDNPDLDVVKQEL</sequence>
<evidence type="ECO:0000256" key="1">
    <source>
        <dbReference type="ARBA" id="ARBA00004127"/>
    </source>
</evidence>
<dbReference type="InterPro" id="IPR036412">
    <property type="entry name" value="HAD-like_sf"/>
</dbReference>
<dbReference type="InterPro" id="IPR023299">
    <property type="entry name" value="ATPase_P-typ_cyto_dom_N"/>
</dbReference>
<dbReference type="InterPro" id="IPR001757">
    <property type="entry name" value="P_typ_ATPase"/>
</dbReference>
<dbReference type="InterPro" id="IPR004014">
    <property type="entry name" value="ATPase_P-typ_cation-transptr_N"/>
</dbReference>
<evidence type="ECO:0000256" key="10">
    <source>
        <dbReference type="ARBA" id="ARBA00022842"/>
    </source>
</evidence>
<evidence type="ECO:0000256" key="8">
    <source>
        <dbReference type="ARBA" id="ARBA00022837"/>
    </source>
</evidence>
<accession>A0A9W6ZK97</accession>
<protein>
    <recommendedName>
        <fullName evidence="2">P-type Ca(2+) transporter</fullName>
        <ecNumber evidence="2">7.2.2.10</ecNumber>
    </recommendedName>
</protein>
<keyword evidence="3" id="KW-0813">Transport</keyword>
<feature type="transmembrane region" description="Helical" evidence="17">
    <location>
        <begin position="816"/>
        <end position="834"/>
    </location>
</feature>
<evidence type="ECO:0000313" key="22">
    <source>
        <dbReference type="Proteomes" id="UP001162640"/>
    </source>
</evidence>
<evidence type="ECO:0000256" key="9">
    <source>
        <dbReference type="ARBA" id="ARBA00022840"/>
    </source>
</evidence>
<evidence type="ECO:0000259" key="19">
    <source>
        <dbReference type="Pfam" id="PF00689"/>
    </source>
</evidence>
<dbReference type="Gene3D" id="3.40.1110.10">
    <property type="entry name" value="Calcium-transporting ATPase, cytoplasmic domain N"/>
    <property type="match status" value="1"/>
</dbReference>
<dbReference type="SUPFAM" id="SSF81660">
    <property type="entry name" value="Metal cation-transporting ATPase, ATP-binding domain N"/>
    <property type="match status" value="1"/>
</dbReference>
<dbReference type="Pfam" id="PF00122">
    <property type="entry name" value="E1-E2_ATPase"/>
    <property type="match status" value="1"/>
</dbReference>
<dbReference type="InterPro" id="IPR044492">
    <property type="entry name" value="P_typ_ATPase_HD_dom"/>
</dbReference>
<dbReference type="SUPFAM" id="SSF81665">
    <property type="entry name" value="Calcium ATPase, transmembrane domain M"/>
    <property type="match status" value="1"/>
</dbReference>
<feature type="transmembrane region" description="Helical" evidence="17">
    <location>
        <begin position="1039"/>
        <end position="1056"/>
    </location>
</feature>
<keyword evidence="10" id="KW-0460">Magnesium</keyword>
<keyword evidence="13" id="KW-0406">Ion transport</keyword>
<evidence type="ECO:0000256" key="13">
    <source>
        <dbReference type="ARBA" id="ARBA00023065"/>
    </source>
</evidence>
<evidence type="ECO:0000256" key="3">
    <source>
        <dbReference type="ARBA" id="ARBA00022448"/>
    </source>
</evidence>
<comment type="catalytic activity">
    <reaction evidence="15">
        <text>Ca(2+)(in) + ATP + H2O = Ca(2+)(out) + ADP + phosphate + H(+)</text>
        <dbReference type="Rhea" id="RHEA:18105"/>
        <dbReference type="ChEBI" id="CHEBI:15377"/>
        <dbReference type="ChEBI" id="CHEBI:15378"/>
        <dbReference type="ChEBI" id="CHEBI:29108"/>
        <dbReference type="ChEBI" id="CHEBI:30616"/>
        <dbReference type="ChEBI" id="CHEBI:43474"/>
        <dbReference type="ChEBI" id="CHEBI:456216"/>
        <dbReference type="EC" id="7.2.2.10"/>
    </reaction>
</comment>
<dbReference type="Gene3D" id="1.20.1110.10">
    <property type="entry name" value="Calcium-transporting ATPase, transmembrane domain"/>
    <property type="match status" value="2"/>
</dbReference>